<gene>
    <name evidence="7" type="primary">nusA</name>
    <name evidence="10" type="ORF">A2945_02100</name>
</gene>
<organism evidence="10 11">
    <name type="scientific">Candidatus Liptonbacteria bacterium RIFCSPLOWO2_01_FULL_52_25</name>
    <dbReference type="NCBI Taxonomy" id="1798650"/>
    <lineage>
        <taxon>Bacteria</taxon>
        <taxon>Candidatus Liptoniibacteriota</taxon>
    </lineage>
</organism>
<proteinExistence type="inferred from homology"/>
<dbReference type="GO" id="GO:0006353">
    <property type="term" value="P:DNA-templated transcription termination"/>
    <property type="evidence" value="ECO:0007669"/>
    <property type="project" value="UniProtKB-UniRule"/>
</dbReference>
<dbReference type="FunFam" id="3.30.300.20:FF:000002">
    <property type="entry name" value="Transcription termination/antitermination protein NusA"/>
    <property type="match status" value="1"/>
</dbReference>
<feature type="compositionally biased region" description="Basic and acidic residues" evidence="8">
    <location>
        <begin position="425"/>
        <end position="437"/>
    </location>
</feature>
<dbReference type="Gene3D" id="2.40.50.140">
    <property type="entry name" value="Nucleic acid-binding proteins"/>
    <property type="match status" value="1"/>
</dbReference>
<dbReference type="SUPFAM" id="SSF50249">
    <property type="entry name" value="Nucleic acid-binding proteins"/>
    <property type="match status" value="1"/>
</dbReference>
<name>A0A1G2CEW0_9BACT</name>
<dbReference type="InterPro" id="IPR025249">
    <property type="entry name" value="TF_NusA_KH_1st"/>
</dbReference>
<dbReference type="CDD" id="cd22529">
    <property type="entry name" value="KH-II_NusA_rpt2"/>
    <property type="match status" value="1"/>
</dbReference>
<dbReference type="InterPro" id="IPR036555">
    <property type="entry name" value="NusA_N_sf"/>
</dbReference>
<evidence type="ECO:0000256" key="8">
    <source>
        <dbReference type="SAM" id="MobiDB-lite"/>
    </source>
</evidence>
<feature type="region of interest" description="Disordered" evidence="8">
    <location>
        <begin position="400"/>
        <end position="437"/>
    </location>
</feature>
<reference evidence="10 11" key="1">
    <citation type="journal article" date="2016" name="Nat. Commun.">
        <title>Thousands of microbial genomes shed light on interconnected biogeochemical processes in an aquifer system.</title>
        <authorList>
            <person name="Anantharaman K."/>
            <person name="Brown C.T."/>
            <person name="Hug L.A."/>
            <person name="Sharon I."/>
            <person name="Castelle C.J."/>
            <person name="Probst A.J."/>
            <person name="Thomas B.C."/>
            <person name="Singh A."/>
            <person name="Wilkins M.J."/>
            <person name="Karaoz U."/>
            <person name="Brodie E.L."/>
            <person name="Williams K.H."/>
            <person name="Hubbard S.S."/>
            <person name="Banfield J.F."/>
        </authorList>
    </citation>
    <scope>NUCLEOTIDE SEQUENCE [LARGE SCALE GENOMIC DNA]</scope>
</reference>
<dbReference type="Proteomes" id="UP000178880">
    <property type="component" value="Unassembled WGS sequence"/>
</dbReference>
<dbReference type="SMART" id="SM00316">
    <property type="entry name" value="S1"/>
    <property type="match status" value="1"/>
</dbReference>
<keyword evidence="1 7" id="KW-0806">Transcription termination</keyword>
<comment type="function">
    <text evidence="7">Participates in both transcription termination and antitermination.</text>
</comment>
<dbReference type="PROSITE" id="PS50084">
    <property type="entry name" value="KH_TYPE_1"/>
    <property type="match status" value="1"/>
</dbReference>
<keyword evidence="2 7" id="KW-0963">Cytoplasm</keyword>
<dbReference type="Pfam" id="PF08529">
    <property type="entry name" value="NusA_N"/>
    <property type="match status" value="2"/>
</dbReference>
<dbReference type="GO" id="GO:0003700">
    <property type="term" value="F:DNA-binding transcription factor activity"/>
    <property type="evidence" value="ECO:0007669"/>
    <property type="project" value="InterPro"/>
</dbReference>
<dbReference type="Pfam" id="PF26594">
    <property type="entry name" value="KH_NusA_2nd"/>
    <property type="match status" value="1"/>
</dbReference>
<sequence>MLNVKEMGKALKQVAEEKGLEPEKVIEAIEASLAAAYKKEYGERGEIVKAKLDMKTGEMKFWNVKMVVDETTVRFVEEGEDAPTPTEGGVGVPTDSRVGKGGPPKRDERPLRGKREQEEVDENGEPKLPRFNPERHITLADAKKEKKGAALGDELVFELETKEDFGRIAAQTAKQVILQKLRESERDSILSEWQGKEGQIVSGVVQRFERGNVYIDLSRTIGVMFANESIPGEHYRAGERLRFLVLAVQEDARLPGIILSRSHPKFVTELFKMEVPELAEGVVEIKGIAREPGNRTKLAVISKSDGVDPVGALVGQRGTRVMAVNNELGQEKIDIIEYSDDPEKFIANSISPAKVQSVEISPRREAKVYVPDDQLSLAIGKGGQNVRLAAKLTGWKIDVRSNKRPDEAHEGGVAGEVESGGDQIPEPKSDEEPHDIS</sequence>
<dbReference type="Gene3D" id="3.30.300.20">
    <property type="match status" value="2"/>
</dbReference>
<feature type="region of interest" description="Disordered" evidence="8">
    <location>
        <begin position="78"/>
        <end position="131"/>
    </location>
</feature>
<dbReference type="CDD" id="cd02134">
    <property type="entry name" value="KH-II_NusA_rpt1"/>
    <property type="match status" value="1"/>
</dbReference>
<evidence type="ECO:0000313" key="10">
    <source>
        <dbReference type="EMBL" id="OGY99766.1"/>
    </source>
</evidence>
<evidence type="ECO:0000256" key="5">
    <source>
        <dbReference type="ARBA" id="ARBA00023015"/>
    </source>
</evidence>
<comment type="subunit">
    <text evidence="7">Monomer. Binds directly to the core enzyme of the DNA-dependent RNA polymerase and to nascent RNA.</text>
</comment>
<dbReference type="InterPro" id="IPR003029">
    <property type="entry name" value="S1_domain"/>
</dbReference>
<dbReference type="InterPro" id="IPR015946">
    <property type="entry name" value="KH_dom-like_a/b"/>
</dbReference>
<comment type="similarity">
    <text evidence="7">Belongs to the NusA family.</text>
</comment>
<feature type="compositionally biased region" description="Basic and acidic residues" evidence="8">
    <location>
        <begin position="104"/>
        <end position="117"/>
    </location>
</feature>
<dbReference type="GO" id="GO:0031564">
    <property type="term" value="P:transcription antitermination"/>
    <property type="evidence" value="ECO:0007669"/>
    <property type="project" value="UniProtKB-UniRule"/>
</dbReference>
<evidence type="ECO:0000256" key="1">
    <source>
        <dbReference type="ARBA" id="ARBA00022472"/>
    </source>
</evidence>
<dbReference type="AlphaFoldDB" id="A0A1G2CEW0"/>
<evidence type="ECO:0000259" key="9">
    <source>
        <dbReference type="PROSITE" id="PS50126"/>
    </source>
</evidence>
<keyword evidence="4 7" id="KW-0694">RNA-binding</keyword>
<dbReference type="InterPro" id="IPR012340">
    <property type="entry name" value="NA-bd_OB-fold"/>
</dbReference>
<dbReference type="InterPro" id="IPR058582">
    <property type="entry name" value="KH_NusA_2nd"/>
</dbReference>
<dbReference type="NCBIfam" id="TIGR01953">
    <property type="entry name" value="NusA"/>
    <property type="match status" value="1"/>
</dbReference>
<feature type="domain" description="S1 motif" evidence="9">
    <location>
        <begin position="198"/>
        <end position="262"/>
    </location>
</feature>
<dbReference type="InterPro" id="IPR013735">
    <property type="entry name" value="TF_NusA_N"/>
</dbReference>
<evidence type="ECO:0000256" key="2">
    <source>
        <dbReference type="ARBA" id="ARBA00022490"/>
    </source>
</evidence>
<dbReference type="Gene3D" id="3.30.1480.10">
    <property type="entry name" value="NusA, N-terminal domain"/>
    <property type="match status" value="1"/>
</dbReference>
<keyword evidence="5 7" id="KW-0805">Transcription regulation</keyword>
<dbReference type="PROSITE" id="PS50126">
    <property type="entry name" value="S1"/>
    <property type="match status" value="1"/>
</dbReference>
<dbReference type="PANTHER" id="PTHR22648">
    <property type="entry name" value="TRANSCRIPTION TERMINATION FACTOR NUSA"/>
    <property type="match status" value="1"/>
</dbReference>
<dbReference type="PANTHER" id="PTHR22648:SF0">
    <property type="entry name" value="TRANSCRIPTION TERMINATION_ANTITERMINATION PROTEIN NUSA"/>
    <property type="match status" value="1"/>
</dbReference>
<comment type="subcellular location">
    <subcellularLocation>
        <location evidence="7">Cytoplasm</location>
    </subcellularLocation>
</comment>
<feature type="compositionally biased region" description="Basic and acidic residues" evidence="8">
    <location>
        <begin position="400"/>
        <end position="410"/>
    </location>
</feature>
<evidence type="ECO:0000256" key="4">
    <source>
        <dbReference type="ARBA" id="ARBA00022884"/>
    </source>
</evidence>
<dbReference type="SUPFAM" id="SSF69705">
    <property type="entry name" value="Transcription factor NusA, N-terminal domain"/>
    <property type="match status" value="1"/>
</dbReference>
<accession>A0A1G2CEW0</accession>
<dbReference type="GO" id="GO:0003723">
    <property type="term" value="F:RNA binding"/>
    <property type="evidence" value="ECO:0007669"/>
    <property type="project" value="UniProtKB-UniRule"/>
</dbReference>
<evidence type="ECO:0000256" key="6">
    <source>
        <dbReference type="ARBA" id="ARBA00023163"/>
    </source>
</evidence>
<keyword evidence="3 7" id="KW-0889">Transcription antitermination</keyword>
<dbReference type="InterPro" id="IPR030842">
    <property type="entry name" value="TF_NusA_bacterial"/>
</dbReference>
<dbReference type="SUPFAM" id="SSF54814">
    <property type="entry name" value="Prokaryotic type KH domain (KH-domain type II)"/>
    <property type="match status" value="2"/>
</dbReference>
<dbReference type="GO" id="GO:0005829">
    <property type="term" value="C:cytosol"/>
    <property type="evidence" value="ECO:0007669"/>
    <property type="project" value="TreeGrafter"/>
</dbReference>
<dbReference type="CDD" id="cd04455">
    <property type="entry name" value="S1_NusA"/>
    <property type="match status" value="1"/>
</dbReference>
<comment type="caution">
    <text evidence="10">The sequence shown here is derived from an EMBL/GenBank/DDBJ whole genome shotgun (WGS) entry which is preliminary data.</text>
</comment>
<protein>
    <recommendedName>
        <fullName evidence="7">Transcription termination/antitermination protein NusA</fullName>
    </recommendedName>
</protein>
<evidence type="ECO:0000313" key="11">
    <source>
        <dbReference type="Proteomes" id="UP000178880"/>
    </source>
</evidence>
<evidence type="ECO:0000256" key="3">
    <source>
        <dbReference type="ARBA" id="ARBA00022814"/>
    </source>
</evidence>
<dbReference type="STRING" id="1798650.A2945_02100"/>
<keyword evidence="6 7" id="KW-0804">Transcription</keyword>
<dbReference type="Pfam" id="PF13184">
    <property type="entry name" value="KH_NusA_1st"/>
    <property type="match status" value="1"/>
</dbReference>
<dbReference type="HAMAP" id="MF_00945_B">
    <property type="entry name" value="NusA_B"/>
    <property type="match status" value="1"/>
</dbReference>
<dbReference type="InterPro" id="IPR009019">
    <property type="entry name" value="KH_sf_prok-type"/>
</dbReference>
<dbReference type="EMBL" id="MHLA01000013">
    <property type="protein sequence ID" value="OGY99766.1"/>
    <property type="molecule type" value="Genomic_DNA"/>
</dbReference>
<dbReference type="FunFam" id="3.30.300.20:FF:000005">
    <property type="entry name" value="Transcription termination/antitermination protein NusA"/>
    <property type="match status" value="1"/>
</dbReference>
<dbReference type="InterPro" id="IPR010213">
    <property type="entry name" value="TF_NusA"/>
</dbReference>
<evidence type="ECO:0000256" key="7">
    <source>
        <dbReference type="HAMAP-Rule" id="MF_00945"/>
    </source>
</evidence>